<sequence length="102" mass="11575">MVRYRLRHFPNSGVLHTTEALKHLKRALVEARHLGPEFLVRRQMYGVNKISGDGAIVKAPASDAGNAQRCPRSRIGDHLFRLTHLNIGHRLFKGEGKRRDEA</sequence>
<dbReference type="AlphaFoldDB" id="A0A4C1VJ24"/>
<comment type="caution">
    <text evidence="1">The sequence shown here is derived from an EMBL/GenBank/DDBJ whole genome shotgun (WGS) entry which is preliminary data.</text>
</comment>
<protein>
    <submittedName>
        <fullName evidence="1">Uncharacterized protein</fullName>
    </submittedName>
</protein>
<evidence type="ECO:0000313" key="2">
    <source>
        <dbReference type="Proteomes" id="UP000299102"/>
    </source>
</evidence>
<name>A0A4C1VJ24_EUMVA</name>
<accession>A0A4C1VJ24</accession>
<keyword evidence="2" id="KW-1185">Reference proteome</keyword>
<gene>
    <name evidence="1" type="ORF">EVAR_96195_1</name>
</gene>
<dbReference type="Proteomes" id="UP000299102">
    <property type="component" value="Unassembled WGS sequence"/>
</dbReference>
<proteinExistence type="predicted"/>
<evidence type="ECO:0000313" key="1">
    <source>
        <dbReference type="EMBL" id="GBP38593.1"/>
    </source>
</evidence>
<organism evidence="1 2">
    <name type="scientific">Eumeta variegata</name>
    <name type="common">Bagworm moth</name>
    <name type="synonym">Eumeta japonica</name>
    <dbReference type="NCBI Taxonomy" id="151549"/>
    <lineage>
        <taxon>Eukaryota</taxon>
        <taxon>Metazoa</taxon>
        <taxon>Ecdysozoa</taxon>
        <taxon>Arthropoda</taxon>
        <taxon>Hexapoda</taxon>
        <taxon>Insecta</taxon>
        <taxon>Pterygota</taxon>
        <taxon>Neoptera</taxon>
        <taxon>Endopterygota</taxon>
        <taxon>Lepidoptera</taxon>
        <taxon>Glossata</taxon>
        <taxon>Ditrysia</taxon>
        <taxon>Tineoidea</taxon>
        <taxon>Psychidae</taxon>
        <taxon>Oiketicinae</taxon>
        <taxon>Eumeta</taxon>
    </lineage>
</organism>
<reference evidence="1 2" key="1">
    <citation type="journal article" date="2019" name="Commun. Biol.">
        <title>The bagworm genome reveals a unique fibroin gene that provides high tensile strength.</title>
        <authorList>
            <person name="Kono N."/>
            <person name="Nakamura H."/>
            <person name="Ohtoshi R."/>
            <person name="Tomita M."/>
            <person name="Numata K."/>
            <person name="Arakawa K."/>
        </authorList>
    </citation>
    <scope>NUCLEOTIDE SEQUENCE [LARGE SCALE GENOMIC DNA]</scope>
</reference>
<dbReference type="EMBL" id="BGZK01000351">
    <property type="protein sequence ID" value="GBP38593.1"/>
    <property type="molecule type" value="Genomic_DNA"/>
</dbReference>